<organism evidence="2 3">
    <name type="scientific">Pristionchus pacificus</name>
    <name type="common">Parasitic nematode worm</name>
    <dbReference type="NCBI Taxonomy" id="54126"/>
    <lineage>
        <taxon>Eukaryota</taxon>
        <taxon>Metazoa</taxon>
        <taxon>Ecdysozoa</taxon>
        <taxon>Nematoda</taxon>
        <taxon>Chromadorea</taxon>
        <taxon>Rhabditida</taxon>
        <taxon>Rhabditina</taxon>
        <taxon>Diplogasteromorpha</taxon>
        <taxon>Diplogasteroidea</taxon>
        <taxon>Neodiplogasteridae</taxon>
        <taxon>Pristionchus</taxon>
    </lineage>
</organism>
<evidence type="ECO:0000256" key="1">
    <source>
        <dbReference type="SAM" id="MobiDB-lite"/>
    </source>
</evidence>
<feature type="region of interest" description="Disordered" evidence="1">
    <location>
        <begin position="1"/>
        <end position="25"/>
    </location>
</feature>
<keyword evidence="3" id="KW-1185">Reference proteome</keyword>
<feature type="compositionally biased region" description="Basic and acidic residues" evidence="1">
    <location>
        <begin position="1"/>
        <end position="14"/>
    </location>
</feature>
<proteinExistence type="predicted"/>
<dbReference type="Proteomes" id="UP000005239">
    <property type="component" value="Unassembled WGS sequence"/>
</dbReference>
<accession>A0A2A6BDN8</accession>
<dbReference type="EnsemblMetazoa" id="PPA45120.1">
    <property type="protein sequence ID" value="PPA45120.1"/>
    <property type="gene ID" value="WBGene00283489"/>
</dbReference>
<protein>
    <submittedName>
        <fullName evidence="2">Uncharacterized protein</fullName>
    </submittedName>
</protein>
<gene>
    <name evidence="2" type="primary">WBGene00283489</name>
</gene>
<evidence type="ECO:0000313" key="2">
    <source>
        <dbReference type="EnsemblMetazoa" id="PPA45120.1"/>
    </source>
</evidence>
<sequence length="72" mass="8594">MPFMEKEKKKRDGSDEMTAALGVEKKGERKRRTVLEWRERDTSGGANWMEMDNIIYTFSWFEPFDTLNDLKD</sequence>
<name>A0A2A6BDN8_PRIPA</name>
<dbReference type="AlphaFoldDB" id="A0A2A6BDN8"/>
<reference evidence="2" key="2">
    <citation type="submission" date="2022-06" db="UniProtKB">
        <authorList>
            <consortium name="EnsemblMetazoa"/>
        </authorList>
    </citation>
    <scope>IDENTIFICATION</scope>
    <source>
        <strain evidence="2">PS312</strain>
    </source>
</reference>
<accession>A0A8R1Z451</accession>
<reference evidence="3" key="1">
    <citation type="journal article" date="2008" name="Nat. Genet.">
        <title>The Pristionchus pacificus genome provides a unique perspective on nematode lifestyle and parasitism.</title>
        <authorList>
            <person name="Dieterich C."/>
            <person name="Clifton S.W."/>
            <person name="Schuster L.N."/>
            <person name="Chinwalla A."/>
            <person name="Delehaunty K."/>
            <person name="Dinkelacker I."/>
            <person name="Fulton L."/>
            <person name="Fulton R."/>
            <person name="Godfrey J."/>
            <person name="Minx P."/>
            <person name="Mitreva M."/>
            <person name="Roeseler W."/>
            <person name="Tian H."/>
            <person name="Witte H."/>
            <person name="Yang S.P."/>
            <person name="Wilson R.K."/>
            <person name="Sommer R.J."/>
        </authorList>
    </citation>
    <scope>NUCLEOTIDE SEQUENCE [LARGE SCALE GENOMIC DNA]</scope>
    <source>
        <strain evidence="3">PS312</strain>
    </source>
</reference>
<evidence type="ECO:0000313" key="3">
    <source>
        <dbReference type="Proteomes" id="UP000005239"/>
    </source>
</evidence>